<dbReference type="SUPFAM" id="SSF48452">
    <property type="entry name" value="TPR-like"/>
    <property type="match status" value="1"/>
</dbReference>
<comment type="similarity">
    <text evidence="1">Belongs to the GSP E family.</text>
</comment>
<evidence type="ECO:0000313" key="7">
    <source>
        <dbReference type="EMBL" id="OAG27567.1"/>
    </source>
</evidence>
<proteinExistence type="inferred from homology"/>
<dbReference type="GO" id="GO:0016887">
    <property type="term" value="F:ATP hydrolysis activity"/>
    <property type="evidence" value="ECO:0007669"/>
    <property type="project" value="TreeGrafter"/>
</dbReference>
<dbReference type="GO" id="GO:0005524">
    <property type="term" value="F:ATP binding"/>
    <property type="evidence" value="ECO:0007669"/>
    <property type="project" value="UniProtKB-KW"/>
</dbReference>
<dbReference type="Pfam" id="PF05157">
    <property type="entry name" value="MshEN"/>
    <property type="match status" value="1"/>
</dbReference>
<evidence type="ECO:0000259" key="6">
    <source>
        <dbReference type="Pfam" id="PF05157"/>
    </source>
</evidence>
<dbReference type="InterPro" id="IPR019734">
    <property type="entry name" value="TPR_rpt"/>
</dbReference>
<organism evidence="7 8">
    <name type="scientific">Thermodesulfatator autotrophicus</name>
    <dbReference type="NCBI Taxonomy" id="1795632"/>
    <lineage>
        <taxon>Bacteria</taxon>
        <taxon>Pseudomonadati</taxon>
        <taxon>Thermodesulfobacteriota</taxon>
        <taxon>Thermodesulfobacteria</taxon>
        <taxon>Thermodesulfobacteriales</taxon>
        <taxon>Thermodesulfatatoraceae</taxon>
        <taxon>Thermodesulfatator</taxon>
    </lineage>
</organism>
<dbReference type="PROSITE" id="PS50005">
    <property type="entry name" value="TPR"/>
    <property type="match status" value="1"/>
</dbReference>
<sequence>MNAPNFEQILNEAEVYASQGLYDEAILALEVLISQYEEDISQNGLKEKILKRIEEIKELKEQKKLEEDLPIEVEASEEELIQEAQVLKEGGFYEAALEIFENLINEGSQNPEVYRGLAECLLELDRFEEAINTIKLALEIPELTLDEHAALNYLLGKAYEKLNKIKEALDAYSKAYHYNTHYLDVAQKIEKLKALQEKFGRLQLLFANGILDEKTYEEAKKISQETGNSLEFVLIENFGIPKSDIGQALSEYYGYPFVEFNELNLGPKPSCLAGIKESFFKQNVCIPIEESDERIVLLMEDPSDSMRLDLIRQVLKAQKFEIKVGIREDIYKFIDYFYGKSDFDLPEDLSELEIVEEEEDQEITEEDLSNSVVVQLANHILEEAYRKGASDIHIESLPGKRGAQVRYRIDGECHLVRKIPFAYKRPLISRIKIMANLDIAEKRLPQDGKIKFRLKNAYPKTGKSSSGSKTVGPLKYV</sequence>
<dbReference type="EMBL" id="LSFI01000026">
    <property type="protein sequence ID" value="OAG27567.1"/>
    <property type="molecule type" value="Genomic_DNA"/>
</dbReference>
<dbReference type="Proteomes" id="UP000076964">
    <property type="component" value="Unassembled WGS sequence"/>
</dbReference>
<keyword evidence="3" id="KW-0067">ATP-binding</keyword>
<evidence type="ECO:0000256" key="1">
    <source>
        <dbReference type="ARBA" id="ARBA00006611"/>
    </source>
</evidence>
<dbReference type="SMART" id="SM00028">
    <property type="entry name" value="TPR"/>
    <property type="match status" value="3"/>
</dbReference>
<keyword evidence="4" id="KW-0802">TPR repeat</keyword>
<dbReference type="PANTHER" id="PTHR30258:SF2">
    <property type="entry name" value="COMG OPERON PROTEIN 1"/>
    <property type="match status" value="1"/>
</dbReference>
<feature type="repeat" description="TPR" evidence="4">
    <location>
        <begin position="149"/>
        <end position="182"/>
    </location>
</feature>
<dbReference type="Gene3D" id="3.30.450.90">
    <property type="match status" value="1"/>
</dbReference>
<dbReference type="SUPFAM" id="SSF160246">
    <property type="entry name" value="EspE N-terminal domain-like"/>
    <property type="match status" value="1"/>
</dbReference>
<dbReference type="AlphaFoldDB" id="A0A177E6J5"/>
<dbReference type="Gene3D" id="1.25.40.10">
    <property type="entry name" value="Tetratricopeptide repeat domain"/>
    <property type="match status" value="1"/>
</dbReference>
<comment type="caution">
    <text evidence="7">The sequence shown here is derived from an EMBL/GenBank/DDBJ whole genome shotgun (WGS) entry which is preliminary data.</text>
</comment>
<evidence type="ECO:0000256" key="4">
    <source>
        <dbReference type="PROSITE-ProRule" id="PRU00339"/>
    </source>
</evidence>
<dbReference type="InterPro" id="IPR027417">
    <property type="entry name" value="P-loop_NTPase"/>
</dbReference>
<dbReference type="PANTHER" id="PTHR30258">
    <property type="entry name" value="TYPE II SECRETION SYSTEM PROTEIN GSPE-RELATED"/>
    <property type="match status" value="1"/>
</dbReference>
<feature type="domain" description="Type II secretion system protein GspE N-terminal" evidence="6">
    <location>
        <begin position="253"/>
        <end position="341"/>
    </location>
</feature>
<dbReference type="GO" id="GO:0005886">
    <property type="term" value="C:plasma membrane"/>
    <property type="evidence" value="ECO:0007669"/>
    <property type="project" value="TreeGrafter"/>
</dbReference>
<dbReference type="InterPro" id="IPR037257">
    <property type="entry name" value="T2SS_E_N_sf"/>
</dbReference>
<dbReference type="Gene3D" id="3.30.300.160">
    <property type="entry name" value="Type II secretion system, protein E, N-terminal domain"/>
    <property type="match status" value="1"/>
</dbReference>
<dbReference type="InterPro" id="IPR001482">
    <property type="entry name" value="T2SS/T4SS_dom"/>
</dbReference>
<evidence type="ECO:0000259" key="5">
    <source>
        <dbReference type="Pfam" id="PF00437"/>
    </source>
</evidence>
<dbReference type="STRING" id="1795632.TH606_06270"/>
<reference evidence="7 8" key="1">
    <citation type="submission" date="2016-02" db="EMBL/GenBank/DDBJ databases">
        <title>Draft genome sequence of Thermodesulfatator sp. S606.</title>
        <authorList>
            <person name="Lai Q."/>
            <person name="Cao J."/>
            <person name="Dupont S."/>
            <person name="Shao Z."/>
            <person name="Jebbar M."/>
            <person name="Alain K."/>
        </authorList>
    </citation>
    <scope>NUCLEOTIDE SEQUENCE [LARGE SCALE GENOMIC DNA]</scope>
    <source>
        <strain evidence="7 8">S606</strain>
    </source>
</reference>
<keyword evidence="2" id="KW-0547">Nucleotide-binding</keyword>
<dbReference type="InterPro" id="IPR007831">
    <property type="entry name" value="T2SS_GspE_N"/>
</dbReference>
<keyword evidence="8" id="KW-1185">Reference proteome</keyword>
<gene>
    <name evidence="7" type="ORF">TH606_06270</name>
</gene>
<name>A0A177E6J5_9BACT</name>
<feature type="domain" description="Bacterial type II secretion system protein E" evidence="5">
    <location>
        <begin position="369"/>
        <end position="456"/>
    </location>
</feature>
<evidence type="ECO:0000256" key="2">
    <source>
        <dbReference type="ARBA" id="ARBA00022741"/>
    </source>
</evidence>
<evidence type="ECO:0008006" key="9">
    <source>
        <dbReference type="Google" id="ProtNLM"/>
    </source>
</evidence>
<evidence type="ECO:0000256" key="3">
    <source>
        <dbReference type="ARBA" id="ARBA00022840"/>
    </source>
</evidence>
<dbReference type="InterPro" id="IPR011990">
    <property type="entry name" value="TPR-like_helical_dom_sf"/>
</dbReference>
<evidence type="ECO:0000313" key="8">
    <source>
        <dbReference type="Proteomes" id="UP000076964"/>
    </source>
</evidence>
<accession>A0A177E6J5</accession>
<dbReference type="RefSeq" id="WP_068542076.1">
    <property type="nucleotide sequence ID" value="NZ_LSFI01000026.1"/>
</dbReference>
<dbReference type="SUPFAM" id="SSF52540">
    <property type="entry name" value="P-loop containing nucleoside triphosphate hydrolases"/>
    <property type="match status" value="1"/>
</dbReference>
<dbReference type="Pfam" id="PF14559">
    <property type="entry name" value="TPR_19"/>
    <property type="match status" value="1"/>
</dbReference>
<dbReference type="Pfam" id="PF00437">
    <property type="entry name" value="T2SSE"/>
    <property type="match status" value="1"/>
</dbReference>
<protein>
    <recommendedName>
        <fullName evidence="9">Type II secretion system protein GspE N-terminal domain-containing protein</fullName>
    </recommendedName>
</protein>